<feature type="non-terminal residue" evidence="1">
    <location>
        <position position="101"/>
    </location>
</feature>
<gene>
    <name evidence="1" type="ORF">g.43987</name>
</gene>
<dbReference type="EMBL" id="GECZ01006550">
    <property type="protein sequence ID" value="JAS63219.1"/>
    <property type="molecule type" value="Transcribed_RNA"/>
</dbReference>
<name>A0A1B6GL97_9HEMI</name>
<accession>A0A1B6GL97</accession>
<protein>
    <submittedName>
        <fullName evidence="1">Uncharacterized protein</fullName>
    </submittedName>
</protein>
<reference evidence="1" key="1">
    <citation type="submission" date="2015-11" db="EMBL/GenBank/DDBJ databases">
        <title>De novo transcriptome assembly of four potential Pierce s Disease insect vectors from Arizona vineyards.</title>
        <authorList>
            <person name="Tassone E.E."/>
        </authorList>
    </citation>
    <scope>NUCLEOTIDE SEQUENCE</scope>
</reference>
<sequence>IKIIDGIDKEIRVSGTGINCENIKATQDMVVNISSDLDQTYQLHAVTDKCIELEKCLLETREKIKQFESAQETNKSTTPEPNDFQTQILIQELREIKLENQ</sequence>
<dbReference type="AlphaFoldDB" id="A0A1B6GL97"/>
<proteinExistence type="predicted"/>
<organism evidence="1">
    <name type="scientific">Cuerna arida</name>
    <dbReference type="NCBI Taxonomy" id="1464854"/>
    <lineage>
        <taxon>Eukaryota</taxon>
        <taxon>Metazoa</taxon>
        <taxon>Ecdysozoa</taxon>
        <taxon>Arthropoda</taxon>
        <taxon>Hexapoda</taxon>
        <taxon>Insecta</taxon>
        <taxon>Pterygota</taxon>
        <taxon>Neoptera</taxon>
        <taxon>Paraneoptera</taxon>
        <taxon>Hemiptera</taxon>
        <taxon>Auchenorrhyncha</taxon>
        <taxon>Membracoidea</taxon>
        <taxon>Cicadellidae</taxon>
        <taxon>Cicadellinae</taxon>
        <taxon>Proconiini</taxon>
        <taxon>Cuerna</taxon>
    </lineage>
</organism>
<evidence type="ECO:0000313" key="1">
    <source>
        <dbReference type="EMBL" id="JAS63219.1"/>
    </source>
</evidence>
<feature type="non-terminal residue" evidence="1">
    <location>
        <position position="1"/>
    </location>
</feature>